<accession>A0AAD5J7N5</accession>
<proteinExistence type="predicted"/>
<feature type="compositionally biased region" description="Basic residues" evidence="1">
    <location>
        <begin position="237"/>
        <end position="246"/>
    </location>
</feature>
<protein>
    <submittedName>
        <fullName evidence="2">Uncharacterized protein</fullName>
    </submittedName>
</protein>
<dbReference type="AlphaFoldDB" id="A0AAD5J7N5"/>
<dbReference type="Proteomes" id="UP001064489">
    <property type="component" value="Chromosome 3"/>
</dbReference>
<evidence type="ECO:0000313" key="3">
    <source>
        <dbReference type="Proteomes" id="UP001064489"/>
    </source>
</evidence>
<name>A0AAD5J7N5_ACENE</name>
<keyword evidence="3" id="KW-1185">Reference proteome</keyword>
<reference evidence="2" key="2">
    <citation type="submission" date="2023-02" db="EMBL/GenBank/DDBJ databases">
        <authorList>
            <person name="Swenson N.G."/>
            <person name="Wegrzyn J.L."/>
            <person name="Mcevoy S.L."/>
        </authorList>
    </citation>
    <scope>NUCLEOTIDE SEQUENCE</scope>
    <source>
        <strain evidence="2">91603</strain>
        <tissue evidence="2">Leaf</tissue>
    </source>
</reference>
<feature type="region of interest" description="Disordered" evidence="1">
    <location>
        <begin position="223"/>
        <end position="246"/>
    </location>
</feature>
<gene>
    <name evidence="2" type="ORF">LWI28_023578</name>
</gene>
<sequence>MSETAYVAFRNRTLIDSDHVAFGYCYTPYILREQLWRLGRWFRNYSFEFRLSEESPNCRVKSCGVCPIYFQDPDTDDSDEAGTSGSRFDEEEMEPHPKENENLQAVKYAEPIEHIEETIGIRRSRTSNDHMQAVDFIFFQCTYSDGDQSSPTNILLAIACVASRNGTLIDSDHVAFGYRDVSYDWQLGRRFIKSFEIQLSEESPNYRLKSCGVCPIYFQDSDTDDSDEAGTSGSSHIPKRMRICRQ</sequence>
<dbReference type="EMBL" id="JAJSOW010000100">
    <property type="protein sequence ID" value="KAI9187032.1"/>
    <property type="molecule type" value="Genomic_DNA"/>
</dbReference>
<feature type="region of interest" description="Disordered" evidence="1">
    <location>
        <begin position="74"/>
        <end position="100"/>
    </location>
</feature>
<evidence type="ECO:0000313" key="2">
    <source>
        <dbReference type="EMBL" id="KAI9187032.1"/>
    </source>
</evidence>
<reference evidence="2" key="1">
    <citation type="journal article" date="2022" name="Plant J.">
        <title>Strategies of tolerance reflected in two North American maple genomes.</title>
        <authorList>
            <person name="McEvoy S.L."/>
            <person name="Sezen U.U."/>
            <person name="Trouern-Trend A."/>
            <person name="McMahon S.M."/>
            <person name="Schaberg P.G."/>
            <person name="Yang J."/>
            <person name="Wegrzyn J.L."/>
            <person name="Swenson N.G."/>
        </authorList>
    </citation>
    <scope>NUCLEOTIDE SEQUENCE</scope>
    <source>
        <strain evidence="2">91603</strain>
    </source>
</reference>
<comment type="caution">
    <text evidence="2">The sequence shown here is derived from an EMBL/GenBank/DDBJ whole genome shotgun (WGS) entry which is preliminary data.</text>
</comment>
<evidence type="ECO:0000256" key="1">
    <source>
        <dbReference type="SAM" id="MobiDB-lite"/>
    </source>
</evidence>
<organism evidence="2 3">
    <name type="scientific">Acer negundo</name>
    <name type="common">Box elder</name>
    <dbReference type="NCBI Taxonomy" id="4023"/>
    <lineage>
        <taxon>Eukaryota</taxon>
        <taxon>Viridiplantae</taxon>
        <taxon>Streptophyta</taxon>
        <taxon>Embryophyta</taxon>
        <taxon>Tracheophyta</taxon>
        <taxon>Spermatophyta</taxon>
        <taxon>Magnoliopsida</taxon>
        <taxon>eudicotyledons</taxon>
        <taxon>Gunneridae</taxon>
        <taxon>Pentapetalae</taxon>
        <taxon>rosids</taxon>
        <taxon>malvids</taxon>
        <taxon>Sapindales</taxon>
        <taxon>Sapindaceae</taxon>
        <taxon>Hippocastanoideae</taxon>
        <taxon>Acereae</taxon>
        <taxon>Acer</taxon>
    </lineage>
</organism>